<dbReference type="InterPro" id="IPR018060">
    <property type="entry name" value="HTH_AraC"/>
</dbReference>
<keyword evidence="3" id="KW-0804">Transcription</keyword>
<dbReference type="InterPro" id="IPR020449">
    <property type="entry name" value="Tscrpt_reg_AraC-type_HTH"/>
</dbReference>
<dbReference type="EMBL" id="JAINVV010000009">
    <property type="protein sequence ID" value="MBY8824647.1"/>
    <property type="molecule type" value="Genomic_DNA"/>
</dbReference>
<reference evidence="5 6" key="1">
    <citation type="submission" date="2021-08" db="EMBL/GenBank/DDBJ databases">
        <authorList>
            <person name="Tuo L."/>
        </authorList>
    </citation>
    <scope>NUCLEOTIDE SEQUENCE [LARGE SCALE GENOMIC DNA]</scope>
    <source>
        <strain evidence="5 6">JCM 31229</strain>
    </source>
</reference>
<protein>
    <submittedName>
        <fullName evidence="5">AraC family transcriptional regulator</fullName>
    </submittedName>
</protein>
<evidence type="ECO:0000256" key="3">
    <source>
        <dbReference type="ARBA" id="ARBA00023163"/>
    </source>
</evidence>
<evidence type="ECO:0000256" key="2">
    <source>
        <dbReference type="ARBA" id="ARBA00023125"/>
    </source>
</evidence>
<dbReference type="PRINTS" id="PR00032">
    <property type="entry name" value="HTHARAC"/>
</dbReference>
<dbReference type="Proteomes" id="UP000706039">
    <property type="component" value="Unassembled WGS sequence"/>
</dbReference>
<dbReference type="InterPro" id="IPR009057">
    <property type="entry name" value="Homeodomain-like_sf"/>
</dbReference>
<name>A0ABS7PTJ3_9SPHN</name>
<dbReference type="PROSITE" id="PS01124">
    <property type="entry name" value="HTH_ARAC_FAMILY_2"/>
    <property type="match status" value="1"/>
</dbReference>
<dbReference type="PANTHER" id="PTHR47893">
    <property type="entry name" value="REGULATORY PROTEIN PCHR"/>
    <property type="match status" value="1"/>
</dbReference>
<gene>
    <name evidence="5" type="ORF">K7G82_20250</name>
</gene>
<dbReference type="SMART" id="SM00342">
    <property type="entry name" value="HTH_ARAC"/>
    <property type="match status" value="1"/>
</dbReference>
<dbReference type="PANTHER" id="PTHR47893:SF1">
    <property type="entry name" value="REGULATORY PROTEIN PCHR"/>
    <property type="match status" value="1"/>
</dbReference>
<keyword evidence="2" id="KW-0238">DNA-binding</keyword>
<dbReference type="InterPro" id="IPR053142">
    <property type="entry name" value="PchR_regulatory_protein"/>
</dbReference>
<organism evidence="5 6">
    <name type="scientific">Sphingomonas colocasiae</name>
    <dbReference type="NCBI Taxonomy" id="1848973"/>
    <lineage>
        <taxon>Bacteria</taxon>
        <taxon>Pseudomonadati</taxon>
        <taxon>Pseudomonadota</taxon>
        <taxon>Alphaproteobacteria</taxon>
        <taxon>Sphingomonadales</taxon>
        <taxon>Sphingomonadaceae</taxon>
        <taxon>Sphingomonas</taxon>
    </lineage>
</organism>
<feature type="domain" description="HTH araC/xylS-type" evidence="4">
    <location>
        <begin position="216"/>
        <end position="314"/>
    </location>
</feature>
<comment type="caution">
    <text evidence="5">The sequence shown here is derived from an EMBL/GenBank/DDBJ whole genome shotgun (WGS) entry which is preliminary data.</text>
</comment>
<sequence length="316" mass="35571">MVEPDRILTRQAGQTGLLGQTALIRANTHSENGWSRGATIRPGFSIVLTEVDHLAHEHYAFLSHDHLKLHCKLDGSSLIRDDAEHSSAVESGRLSFLVQPMHTVKHEIVKPDTRTRAVTMVCSRDFLRELIPDSEDLPSILLDYLRGPVNQFCHRDAPLPLPMRAIVEDMLQLQSDRMADLMLEAKALELLYLSLRQLSGDGATDPVRPKSRQKVLELCEILQSGEGAAMSIAQLCRQLAWNETQMMESFKQVTGMTISGYRQRARMDEALRQLRTTDRSVTEIAFDAGYEHSSNFATAFKRIFGFSPKMARAQLN</sequence>
<dbReference type="Gene3D" id="1.10.10.60">
    <property type="entry name" value="Homeodomain-like"/>
    <property type="match status" value="2"/>
</dbReference>
<dbReference type="PROSITE" id="PS00041">
    <property type="entry name" value="HTH_ARAC_FAMILY_1"/>
    <property type="match status" value="1"/>
</dbReference>
<dbReference type="InterPro" id="IPR018062">
    <property type="entry name" value="HTH_AraC-typ_CS"/>
</dbReference>
<dbReference type="Pfam" id="PF12833">
    <property type="entry name" value="HTH_18"/>
    <property type="match status" value="1"/>
</dbReference>
<keyword evidence="6" id="KW-1185">Reference proteome</keyword>
<evidence type="ECO:0000313" key="5">
    <source>
        <dbReference type="EMBL" id="MBY8824647.1"/>
    </source>
</evidence>
<accession>A0ABS7PTJ3</accession>
<evidence type="ECO:0000313" key="6">
    <source>
        <dbReference type="Proteomes" id="UP000706039"/>
    </source>
</evidence>
<dbReference type="SUPFAM" id="SSF46689">
    <property type="entry name" value="Homeodomain-like"/>
    <property type="match status" value="2"/>
</dbReference>
<evidence type="ECO:0000259" key="4">
    <source>
        <dbReference type="PROSITE" id="PS01124"/>
    </source>
</evidence>
<proteinExistence type="predicted"/>
<keyword evidence="1" id="KW-0805">Transcription regulation</keyword>
<evidence type="ECO:0000256" key="1">
    <source>
        <dbReference type="ARBA" id="ARBA00023015"/>
    </source>
</evidence>